<keyword evidence="2" id="KW-1185">Reference proteome</keyword>
<reference evidence="1" key="1">
    <citation type="submission" date="2021-06" db="EMBL/GenBank/DDBJ databases">
        <authorList>
            <person name="Hodson N. C."/>
            <person name="Mongue J. A."/>
            <person name="Jaron S. K."/>
        </authorList>
    </citation>
    <scope>NUCLEOTIDE SEQUENCE</scope>
</reference>
<name>A0A8J2JL40_9HEXA</name>
<accession>A0A8J2JL40</accession>
<evidence type="ECO:0000313" key="1">
    <source>
        <dbReference type="EMBL" id="CAG7722036.1"/>
    </source>
</evidence>
<proteinExistence type="predicted"/>
<sequence length="23" mass="2465">WTDGIADALGQVLCGMSCRHICD</sequence>
<comment type="caution">
    <text evidence="1">The sequence shown here is derived from an EMBL/GenBank/DDBJ whole genome shotgun (WGS) entry which is preliminary data.</text>
</comment>
<evidence type="ECO:0000313" key="2">
    <source>
        <dbReference type="Proteomes" id="UP000708208"/>
    </source>
</evidence>
<organism evidence="1 2">
    <name type="scientific">Allacma fusca</name>
    <dbReference type="NCBI Taxonomy" id="39272"/>
    <lineage>
        <taxon>Eukaryota</taxon>
        <taxon>Metazoa</taxon>
        <taxon>Ecdysozoa</taxon>
        <taxon>Arthropoda</taxon>
        <taxon>Hexapoda</taxon>
        <taxon>Collembola</taxon>
        <taxon>Symphypleona</taxon>
        <taxon>Sminthuridae</taxon>
        <taxon>Allacma</taxon>
    </lineage>
</organism>
<protein>
    <submittedName>
        <fullName evidence="1">Uncharacterized protein</fullName>
    </submittedName>
</protein>
<dbReference type="Proteomes" id="UP000708208">
    <property type="component" value="Unassembled WGS sequence"/>
</dbReference>
<gene>
    <name evidence="1" type="ORF">AFUS01_LOCUS11211</name>
</gene>
<feature type="non-terminal residue" evidence="1">
    <location>
        <position position="1"/>
    </location>
</feature>
<dbReference type="AlphaFoldDB" id="A0A8J2JL40"/>
<dbReference type="EMBL" id="CAJVCH010085580">
    <property type="protein sequence ID" value="CAG7722036.1"/>
    <property type="molecule type" value="Genomic_DNA"/>
</dbReference>